<organism evidence="1 2">
    <name type="scientific">Coleofasciculus chthonoplastes PCC 7420</name>
    <dbReference type="NCBI Taxonomy" id="118168"/>
    <lineage>
        <taxon>Bacteria</taxon>
        <taxon>Bacillati</taxon>
        <taxon>Cyanobacteriota</taxon>
        <taxon>Cyanophyceae</taxon>
        <taxon>Coleofasciculales</taxon>
        <taxon>Coleofasciculaceae</taxon>
        <taxon>Coleofasciculus</taxon>
    </lineage>
</organism>
<name>B4VZ16_9CYAN</name>
<dbReference type="AlphaFoldDB" id="B4VZ16"/>
<keyword evidence="2" id="KW-1185">Reference proteome</keyword>
<reference evidence="1 2" key="1">
    <citation type="submission" date="2008-07" db="EMBL/GenBank/DDBJ databases">
        <authorList>
            <person name="Tandeau de Marsac N."/>
            <person name="Ferriera S."/>
            <person name="Johnson J."/>
            <person name="Kravitz S."/>
            <person name="Beeson K."/>
            <person name="Sutton G."/>
            <person name="Rogers Y.-H."/>
            <person name="Friedman R."/>
            <person name="Frazier M."/>
            <person name="Venter J.C."/>
        </authorList>
    </citation>
    <scope>NUCLEOTIDE SEQUENCE [LARGE SCALE GENOMIC DNA]</scope>
    <source>
        <strain evidence="1 2">PCC 7420</strain>
    </source>
</reference>
<proteinExistence type="predicted"/>
<evidence type="ECO:0000313" key="1">
    <source>
        <dbReference type="EMBL" id="EDX72789.1"/>
    </source>
</evidence>
<sequence>MNFSKSLGGQISFISMSSFWLIYIFYEKIIPNKIYDN</sequence>
<dbReference type="STRING" id="118168.MC7420_3235"/>
<dbReference type="HOGENOM" id="CLU_3342490_0_0_3"/>
<protein>
    <submittedName>
        <fullName evidence="1">Uncharacterized protein</fullName>
    </submittedName>
</protein>
<accession>B4VZ16</accession>
<dbReference type="Proteomes" id="UP000003835">
    <property type="component" value="Unassembled WGS sequence"/>
</dbReference>
<gene>
    <name evidence="1" type="ORF">MC7420_3235</name>
</gene>
<dbReference type="EMBL" id="DS989861">
    <property type="protein sequence ID" value="EDX72789.1"/>
    <property type="molecule type" value="Genomic_DNA"/>
</dbReference>
<evidence type="ECO:0000313" key="2">
    <source>
        <dbReference type="Proteomes" id="UP000003835"/>
    </source>
</evidence>